<accession>A0AAU9KAI1</accession>
<protein>
    <submittedName>
        <fullName evidence="2">Uncharacterized protein</fullName>
    </submittedName>
</protein>
<sequence>MLFLKLCLLWVKSLITLLCERGFSSSFGVFKLPDELWSILELDLLGFNKLLGVCDLLENSLNLDCGEFETFFSIDLLLWNPMLGFLSFCIDKGLEKLGFDFIWIFKTLEVLILRGKI</sequence>
<reference evidence="2" key="1">
    <citation type="submission" date="2021-09" db="EMBL/GenBank/DDBJ databases">
        <authorList>
            <consortium name="AG Swart"/>
            <person name="Singh M."/>
            <person name="Singh A."/>
            <person name="Seah K."/>
            <person name="Emmerich C."/>
        </authorList>
    </citation>
    <scope>NUCLEOTIDE SEQUENCE</scope>
    <source>
        <strain evidence="2">ATCC30299</strain>
    </source>
</reference>
<evidence type="ECO:0000313" key="2">
    <source>
        <dbReference type="EMBL" id="CAG9330924.1"/>
    </source>
</evidence>
<keyword evidence="1" id="KW-0732">Signal</keyword>
<comment type="caution">
    <text evidence="2">The sequence shown here is derived from an EMBL/GenBank/DDBJ whole genome shotgun (WGS) entry which is preliminary data.</text>
</comment>
<feature type="chain" id="PRO_5043672820" evidence="1">
    <location>
        <begin position="27"/>
        <end position="117"/>
    </location>
</feature>
<proteinExistence type="predicted"/>
<name>A0AAU9KAI1_9CILI</name>
<dbReference type="EMBL" id="CAJZBQ010000052">
    <property type="protein sequence ID" value="CAG9330924.1"/>
    <property type="molecule type" value="Genomic_DNA"/>
</dbReference>
<evidence type="ECO:0000256" key="1">
    <source>
        <dbReference type="SAM" id="SignalP"/>
    </source>
</evidence>
<evidence type="ECO:0000313" key="3">
    <source>
        <dbReference type="Proteomes" id="UP001162131"/>
    </source>
</evidence>
<keyword evidence="3" id="KW-1185">Reference proteome</keyword>
<dbReference type="Proteomes" id="UP001162131">
    <property type="component" value="Unassembled WGS sequence"/>
</dbReference>
<dbReference type="AlphaFoldDB" id="A0AAU9KAI1"/>
<organism evidence="2 3">
    <name type="scientific">Blepharisma stoltei</name>
    <dbReference type="NCBI Taxonomy" id="1481888"/>
    <lineage>
        <taxon>Eukaryota</taxon>
        <taxon>Sar</taxon>
        <taxon>Alveolata</taxon>
        <taxon>Ciliophora</taxon>
        <taxon>Postciliodesmatophora</taxon>
        <taxon>Heterotrichea</taxon>
        <taxon>Heterotrichida</taxon>
        <taxon>Blepharismidae</taxon>
        <taxon>Blepharisma</taxon>
    </lineage>
</organism>
<gene>
    <name evidence="2" type="ORF">BSTOLATCC_MIC52333</name>
</gene>
<feature type="signal peptide" evidence="1">
    <location>
        <begin position="1"/>
        <end position="26"/>
    </location>
</feature>